<feature type="domain" description="K Homology" evidence="3">
    <location>
        <begin position="22"/>
        <end position="54"/>
    </location>
</feature>
<keyword evidence="5" id="KW-1185">Reference proteome</keyword>
<dbReference type="EMBL" id="JAAWWB010000007">
    <property type="protein sequence ID" value="KAG6779182.1"/>
    <property type="molecule type" value="Genomic_DNA"/>
</dbReference>
<sequence length="433" mass="47804">MLLKSVSPSSPVPHCPSSMQMILCPSREIWSVIGKGGNIVKALREERQSKITVADSVQGKRGDVTQRLRRETGVNIRVLAVLRTLMNWSRLLALTSLCFQLISLLDFLPEFRLVNQHSGMQIFPSSLIYGKVGIFVQLPTVCNFKRICARTNLQVFQGLWNPRSQTIEAILQLQNKTSEFSEKGMITRLLVPSSKAGCNLGQGGNEVECSTSQSIYFADFNVLTDDALIFFPFSLELGYYLRTLHDENAGAEPERAGPVLGFGLAHNLLGIGHPPSVMMGASNSGGYEPLKANNSPNMNRVLEAYNSHNGMDSVIRSGGCDVSIIDEVANKTAFCTSIELQLQIELELPSCCWNKVEAFTSHYGSYEVENHGSSEHLTAAQSLYRAFMSSGGQNMNSHQVSYQTSVNSQQSSYQSMNAHQQDPYQSKNTQQIT</sequence>
<dbReference type="Pfam" id="PF00013">
    <property type="entry name" value="KH_1"/>
    <property type="match status" value="1"/>
</dbReference>
<evidence type="ECO:0000313" key="4">
    <source>
        <dbReference type="EMBL" id="KAG6779182.1"/>
    </source>
</evidence>
<dbReference type="PROSITE" id="PS50084">
    <property type="entry name" value="KH_TYPE_1"/>
    <property type="match status" value="1"/>
</dbReference>
<comment type="caution">
    <text evidence="4">The sequence shown here is derived from an EMBL/GenBank/DDBJ whole genome shotgun (WGS) entry which is preliminary data.</text>
</comment>
<evidence type="ECO:0000313" key="5">
    <source>
        <dbReference type="Proteomes" id="UP000886885"/>
    </source>
</evidence>
<keyword evidence="1" id="KW-0694">RNA-binding</keyword>
<dbReference type="GO" id="GO:0003723">
    <property type="term" value="F:RNA binding"/>
    <property type="evidence" value="ECO:0007669"/>
    <property type="project" value="UniProtKB-UniRule"/>
</dbReference>
<organism evidence="4 5">
    <name type="scientific">Populus tomentosa</name>
    <name type="common">Chinese white poplar</name>
    <dbReference type="NCBI Taxonomy" id="118781"/>
    <lineage>
        <taxon>Eukaryota</taxon>
        <taxon>Viridiplantae</taxon>
        <taxon>Streptophyta</taxon>
        <taxon>Embryophyta</taxon>
        <taxon>Tracheophyta</taxon>
        <taxon>Spermatophyta</taxon>
        <taxon>Magnoliopsida</taxon>
        <taxon>eudicotyledons</taxon>
        <taxon>Gunneridae</taxon>
        <taxon>Pentapetalae</taxon>
        <taxon>rosids</taxon>
        <taxon>fabids</taxon>
        <taxon>Malpighiales</taxon>
        <taxon>Salicaceae</taxon>
        <taxon>Saliceae</taxon>
        <taxon>Populus</taxon>
    </lineage>
</organism>
<reference evidence="4" key="1">
    <citation type="journal article" date="2020" name="bioRxiv">
        <title>Hybrid origin of Populus tomentosa Carr. identified through genome sequencing and phylogenomic analysis.</title>
        <authorList>
            <person name="An X."/>
            <person name="Gao K."/>
            <person name="Chen Z."/>
            <person name="Li J."/>
            <person name="Yang X."/>
            <person name="Yang X."/>
            <person name="Zhou J."/>
            <person name="Guo T."/>
            <person name="Zhao T."/>
            <person name="Huang S."/>
            <person name="Miao D."/>
            <person name="Khan W.U."/>
            <person name="Rao P."/>
            <person name="Ye M."/>
            <person name="Lei B."/>
            <person name="Liao W."/>
            <person name="Wang J."/>
            <person name="Ji L."/>
            <person name="Li Y."/>
            <person name="Guo B."/>
            <person name="Mustafa N.S."/>
            <person name="Li S."/>
            <person name="Yun Q."/>
            <person name="Keller S.R."/>
            <person name="Mao J."/>
            <person name="Zhang R."/>
            <person name="Strauss S.H."/>
        </authorList>
    </citation>
    <scope>NUCLEOTIDE SEQUENCE</scope>
    <source>
        <strain evidence="4">GM15</strain>
        <tissue evidence="4">Leaf</tissue>
    </source>
</reference>
<feature type="region of interest" description="Disordered" evidence="2">
    <location>
        <begin position="411"/>
        <end position="433"/>
    </location>
</feature>
<evidence type="ECO:0000256" key="1">
    <source>
        <dbReference type="PROSITE-ProRule" id="PRU00117"/>
    </source>
</evidence>
<dbReference type="InterPro" id="IPR004088">
    <property type="entry name" value="KH_dom_type_1"/>
</dbReference>
<evidence type="ECO:0000256" key="2">
    <source>
        <dbReference type="SAM" id="MobiDB-lite"/>
    </source>
</evidence>
<evidence type="ECO:0000259" key="3">
    <source>
        <dbReference type="Pfam" id="PF00013"/>
    </source>
</evidence>
<dbReference type="OrthoDB" id="442947at2759"/>
<accession>A0A8X8D681</accession>
<dbReference type="Proteomes" id="UP000886885">
    <property type="component" value="Chromosome 4A"/>
</dbReference>
<protein>
    <recommendedName>
        <fullName evidence="3">K Homology domain-containing protein</fullName>
    </recommendedName>
</protein>
<gene>
    <name evidence="4" type="ORF">POTOM_015553</name>
</gene>
<proteinExistence type="predicted"/>
<dbReference type="AlphaFoldDB" id="A0A8X8D681"/>
<dbReference type="PANTHER" id="PTHR10288">
    <property type="entry name" value="KH DOMAIN CONTAINING RNA BINDING PROTEIN"/>
    <property type="match status" value="1"/>
</dbReference>
<name>A0A8X8D681_POPTO</name>